<protein>
    <recommendedName>
        <fullName evidence="3">Tetratricopeptide repeat protein</fullName>
    </recommendedName>
</protein>
<dbReference type="EMBL" id="JADIMD010000017">
    <property type="protein sequence ID" value="MBO8473909.1"/>
    <property type="molecule type" value="Genomic_DNA"/>
</dbReference>
<evidence type="ECO:0000313" key="1">
    <source>
        <dbReference type="EMBL" id="MBO8473909.1"/>
    </source>
</evidence>
<evidence type="ECO:0000313" key="2">
    <source>
        <dbReference type="Proteomes" id="UP000823757"/>
    </source>
</evidence>
<proteinExistence type="predicted"/>
<comment type="caution">
    <text evidence="1">The sequence shown here is derived from an EMBL/GenBank/DDBJ whole genome shotgun (WGS) entry which is preliminary data.</text>
</comment>
<dbReference type="AlphaFoldDB" id="A0A9D9IJF6"/>
<accession>A0A9D9IJF6</accession>
<gene>
    <name evidence="1" type="ORF">IAB91_01275</name>
</gene>
<reference evidence="1" key="1">
    <citation type="submission" date="2020-10" db="EMBL/GenBank/DDBJ databases">
        <authorList>
            <person name="Gilroy R."/>
        </authorList>
    </citation>
    <scope>NUCLEOTIDE SEQUENCE</scope>
    <source>
        <strain evidence="1">B1-13419</strain>
    </source>
</reference>
<name>A0A9D9IJF6_9BACT</name>
<reference evidence="1" key="2">
    <citation type="journal article" date="2021" name="PeerJ">
        <title>Extensive microbial diversity within the chicken gut microbiome revealed by metagenomics and culture.</title>
        <authorList>
            <person name="Gilroy R."/>
            <person name="Ravi A."/>
            <person name="Getino M."/>
            <person name="Pursley I."/>
            <person name="Horton D.L."/>
            <person name="Alikhan N.F."/>
            <person name="Baker D."/>
            <person name="Gharbi K."/>
            <person name="Hall N."/>
            <person name="Watson M."/>
            <person name="Adriaenssens E.M."/>
            <person name="Foster-Nyarko E."/>
            <person name="Jarju S."/>
            <person name="Secka A."/>
            <person name="Antonio M."/>
            <person name="Oren A."/>
            <person name="Chaudhuri R.R."/>
            <person name="La Ragione R."/>
            <person name="Hildebrand F."/>
            <person name="Pallen M.J."/>
        </authorList>
    </citation>
    <scope>NUCLEOTIDE SEQUENCE</scope>
    <source>
        <strain evidence="1">B1-13419</strain>
    </source>
</reference>
<evidence type="ECO:0008006" key="3">
    <source>
        <dbReference type="Google" id="ProtNLM"/>
    </source>
</evidence>
<organism evidence="1 2">
    <name type="scientific">Candidatus Cryptobacteroides faecigallinarum</name>
    <dbReference type="NCBI Taxonomy" id="2840763"/>
    <lineage>
        <taxon>Bacteria</taxon>
        <taxon>Pseudomonadati</taxon>
        <taxon>Bacteroidota</taxon>
        <taxon>Bacteroidia</taxon>
        <taxon>Bacteroidales</taxon>
        <taxon>Candidatus Cryptobacteroides</taxon>
    </lineage>
</organism>
<dbReference type="Proteomes" id="UP000823757">
    <property type="component" value="Unassembled WGS sequence"/>
</dbReference>
<sequence>MDRFTELKNMPFESLAEIVSRFPWFGAAQKILCERMIEIGGRDWGTAQFAEAAMHVASRRRISSLLRKEFEASEEMVASIIRKYISAVPSKSAAVEPEPVVNSSFRGVGDYFSSEQYAMVKKADDDAFRNFRSSDDESAPVELINDLGMDFCTETLAQIYEEQGYYQQAKDIYSKLILAYPEKNAYFAALIEKLNAEIKN</sequence>